<accession>A0AAE0XY58</accession>
<keyword evidence="3" id="KW-1185">Reference proteome</keyword>
<evidence type="ECO:0000256" key="1">
    <source>
        <dbReference type="SAM" id="MobiDB-lite"/>
    </source>
</evidence>
<dbReference type="Pfam" id="PF08629">
    <property type="entry name" value="PDE8"/>
    <property type="match status" value="1"/>
</dbReference>
<sequence>MKNGETEIQRTIQSMGRVAADMGCTPSIHVSHTGVVYCRDNEEAATSSPQGTLSASGTASATTATAVHVSTRGGPGRSSGRGHKDKQLAVMSSTAAAVTTSSHGGHGDPALATGSVDSAADAGCRRGDGGRLSVTLSEAETQTSRQSMKCKALIDCLTSTNCSAASGLPFTHCRLSFPCKVPSDINSFYYPSK</sequence>
<dbReference type="AlphaFoldDB" id="A0AAE0XY58"/>
<comment type="caution">
    <text evidence="2">The sequence shown here is derived from an EMBL/GenBank/DDBJ whole genome shotgun (WGS) entry which is preliminary data.</text>
</comment>
<name>A0AAE0XY58_9GAST</name>
<gene>
    <name evidence="2" type="ORF">RRG08_043102</name>
</gene>
<feature type="region of interest" description="Disordered" evidence="1">
    <location>
        <begin position="46"/>
        <end position="114"/>
    </location>
</feature>
<dbReference type="Proteomes" id="UP001283361">
    <property type="component" value="Unassembled WGS sequence"/>
</dbReference>
<organism evidence="2 3">
    <name type="scientific">Elysia crispata</name>
    <name type="common">lettuce slug</name>
    <dbReference type="NCBI Taxonomy" id="231223"/>
    <lineage>
        <taxon>Eukaryota</taxon>
        <taxon>Metazoa</taxon>
        <taxon>Spiralia</taxon>
        <taxon>Lophotrochozoa</taxon>
        <taxon>Mollusca</taxon>
        <taxon>Gastropoda</taxon>
        <taxon>Heterobranchia</taxon>
        <taxon>Euthyneura</taxon>
        <taxon>Panpulmonata</taxon>
        <taxon>Sacoglossa</taxon>
        <taxon>Placobranchoidea</taxon>
        <taxon>Plakobranchidae</taxon>
        <taxon>Elysia</taxon>
    </lineage>
</organism>
<protein>
    <submittedName>
        <fullName evidence="2">Uncharacterized protein</fullName>
    </submittedName>
</protein>
<feature type="compositionally biased region" description="Low complexity" evidence="1">
    <location>
        <begin position="51"/>
        <end position="72"/>
    </location>
</feature>
<evidence type="ECO:0000313" key="3">
    <source>
        <dbReference type="Proteomes" id="UP001283361"/>
    </source>
</evidence>
<feature type="compositionally biased region" description="Low complexity" evidence="1">
    <location>
        <begin position="89"/>
        <end position="102"/>
    </location>
</feature>
<dbReference type="EMBL" id="JAWDGP010007329">
    <property type="protein sequence ID" value="KAK3725685.1"/>
    <property type="molecule type" value="Genomic_DNA"/>
</dbReference>
<evidence type="ECO:0000313" key="2">
    <source>
        <dbReference type="EMBL" id="KAK3725685.1"/>
    </source>
</evidence>
<proteinExistence type="predicted"/>
<reference evidence="2" key="1">
    <citation type="journal article" date="2023" name="G3 (Bethesda)">
        <title>A reference genome for the long-term kleptoplast-retaining sea slug Elysia crispata morphotype clarki.</title>
        <authorList>
            <person name="Eastman K.E."/>
            <person name="Pendleton A.L."/>
            <person name="Shaikh M.A."/>
            <person name="Suttiyut T."/>
            <person name="Ogas R."/>
            <person name="Tomko P."/>
            <person name="Gavelis G."/>
            <person name="Widhalm J.R."/>
            <person name="Wisecaver J.H."/>
        </authorList>
    </citation>
    <scope>NUCLEOTIDE SEQUENCE</scope>
    <source>
        <strain evidence="2">ECLA1</strain>
    </source>
</reference>